<reference evidence="1" key="1">
    <citation type="submission" date="2023-10" db="EMBL/GenBank/DDBJ databases">
        <title>Genome assembly of Pristionchus species.</title>
        <authorList>
            <person name="Yoshida K."/>
            <person name="Sommer R.J."/>
        </authorList>
    </citation>
    <scope>NUCLEOTIDE SEQUENCE</scope>
    <source>
        <strain evidence="1">RS5133</strain>
    </source>
</reference>
<accession>A0AAV5V7Y3</accession>
<name>A0AAV5V7Y3_9BILA</name>
<proteinExistence type="predicted"/>
<dbReference type="Proteomes" id="UP001432322">
    <property type="component" value="Unassembled WGS sequence"/>
</dbReference>
<feature type="non-terminal residue" evidence="1">
    <location>
        <position position="1"/>
    </location>
</feature>
<keyword evidence="2" id="KW-1185">Reference proteome</keyword>
<sequence>CTGRTTAAAVVGAGAAPQEAWRSRHQWGRQVALQERRTLTQAEEEAPRSPWAHAVLNWRARRCWLRPPHFRHQQTRRRENRFWQMQSLGCRLSYSLLEQLDHFSDSRAVCRDCWMQPMQNRRR</sequence>
<gene>
    <name evidence="1" type="ORF">PFISCL1PPCAC_5292</name>
</gene>
<dbReference type="AlphaFoldDB" id="A0AAV5V7Y3"/>
<comment type="caution">
    <text evidence="1">The sequence shown here is derived from an EMBL/GenBank/DDBJ whole genome shotgun (WGS) entry which is preliminary data.</text>
</comment>
<feature type="non-terminal residue" evidence="1">
    <location>
        <position position="123"/>
    </location>
</feature>
<organism evidence="1 2">
    <name type="scientific">Pristionchus fissidentatus</name>
    <dbReference type="NCBI Taxonomy" id="1538716"/>
    <lineage>
        <taxon>Eukaryota</taxon>
        <taxon>Metazoa</taxon>
        <taxon>Ecdysozoa</taxon>
        <taxon>Nematoda</taxon>
        <taxon>Chromadorea</taxon>
        <taxon>Rhabditida</taxon>
        <taxon>Rhabditina</taxon>
        <taxon>Diplogasteromorpha</taxon>
        <taxon>Diplogasteroidea</taxon>
        <taxon>Neodiplogasteridae</taxon>
        <taxon>Pristionchus</taxon>
    </lineage>
</organism>
<evidence type="ECO:0000313" key="1">
    <source>
        <dbReference type="EMBL" id="GMT13995.1"/>
    </source>
</evidence>
<evidence type="ECO:0000313" key="2">
    <source>
        <dbReference type="Proteomes" id="UP001432322"/>
    </source>
</evidence>
<protein>
    <submittedName>
        <fullName evidence="1">Uncharacterized protein</fullName>
    </submittedName>
</protein>
<dbReference type="EMBL" id="BTSY01000002">
    <property type="protein sequence ID" value="GMT13995.1"/>
    <property type="molecule type" value="Genomic_DNA"/>
</dbReference>